<sequence length="58" mass="7111">MFHRKISKRSITKYTPLTNRNILRQQQIRSVNFHLLNISIKDMLVYLALPYSVFRYRK</sequence>
<proteinExistence type="predicted"/>
<organism evidence="1">
    <name type="scientific">uncultured Adhaeribacter sp</name>
    <dbReference type="NCBI Taxonomy" id="448109"/>
    <lineage>
        <taxon>Bacteria</taxon>
        <taxon>Pseudomonadati</taxon>
        <taxon>Bacteroidota</taxon>
        <taxon>Cytophagia</taxon>
        <taxon>Cytophagales</taxon>
        <taxon>Hymenobacteraceae</taxon>
        <taxon>Adhaeribacter</taxon>
        <taxon>environmental samples</taxon>
    </lineage>
</organism>
<name>A0A6J4I885_9BACT</name>
<reference evidence="1" key="1">
    <citation type="submission" date="2020-02" db="EMBL/GenBank/DDBJ databases">
        <authorList>
            <person name="Meier V. D."/>
        </authorList>
    </citation>
    <scope>NUCLEOTIDE SEQUENCE</scope>
    <source>
        <strain evidence="1">AVDCRST_MAG95</strain>
    </source>
</reference>
<dbReference type="EMBL" id="CADCTJ010000475">
    <property type="protein sequence ID" value="CAA9243081.1"/>
    <property type="molecule type" value="Genomic_DNA"/>
</dbReference>
<accession>A0A6J4I885</accession>
<evidence type="ECO:0000313" key="1">
    <source>
        <dbReference type="EMBL" id="CAA9243081.1"/>
    </source>
</evidence>
<gene>
    <name evidence="1" type="ORF">AVDCRST_MAG95-1515</name>
</gene>
<protein>
    <submittedName>
        <fullName evidence="1">Uncharacterized protein</fullName>
    </submittedName>
</protein>
<dbReference type="AlphaFoldDB" id="A0A6J4I885"/>